<dbReference type="PANTHER" id="PTHR22916">
    <property type="entry name" value="GLYCOSYLTRANSFERASE"/>
    <property type="match status" value="1"/>
</dbReference>
<organism evidence="2 3">
    <name type="scientific">Flavobacterium kingsejongi</name>
    <dbReference type="NCBI Taxonomy" id="1678728"/>
    <lineage>
        <taxon>Bacteria</taxon>
        <taxon>Pseudomonadati</taxon>
        <taxon>Bacteroidota</taxon>
        <taxon>Flavobacteriia</taxon>
        <taxon>Flavobacteriales</taxon>
        <taxon>Flavobacteriaceae</taxon>
        <taxon>Flavobacterium</taxon>
    </lineage>
</organism>
<dbReference type="AlphaFoldDB" id="A0A2S1LQ97"/>
<dbReference type="Pfam" id="PF00535">
    <property type="entry name" value="Glycos_transf_2"/>
    <property type="match status" value="1"/>
</dbReference>
<reference evidence="2 3" key="1">
    <citation type="submission" date="2017-04" db="EMBL/GenBank/DDBJ databases">
        <title>Complete genome sequence of Flavobacterium kingsejong AJ004.</title>
        <authorList>
            <person name="Lee P.C."/>
        </authorList>
    </citation>
    <scope>NUCLEOTIDE SEQUENCE [LARGE SCALE GENOMIC DNA]</scope>
    <source>
        <strain evidence="2 3">AJ004</strain>
    </source>
</reference>
<name>A0A2S1LQ97_9FLAO</name>
<dbReference type="RefSeq" id="WP_108737477.1">
    <property type="nucleotide sequence ID" value="NZ_CP020919.1"/>
</dbReference>
<dbReference type="PANTHER" id="PTHR22916:SF67">
    <property type="entry name" value="COLANIC ACID BIOSYNTHESIS GLYCOSYL TRANSFERASE WCAE-RELATED"/>
    <property type="match status" value="1"/>
</dbReference>
<accession>A0A2S1LQ97</accession>
<gene>
    <name evidence="2" type="ORF">FK004_12225</name>
</gene>
<evidence type="ECO:0000313" key="2">
    <source>
        <dbReference type="EMBL" id="AWG25933.1"/>
    </source>
</evidence>
<dbReference type="CDD" id="cd06433">
    <property type="entry name" value="GT_2_WfgS_like"/>
    <property type="match status" value="1"/>
</dbReference>
<protein>
    <submittedName>
        <fullName evidence="2">Glycosyl transferase</fullName>
    </submittedName>
</protein>
<dbReference type="GO" id="GO:0016758">
    <property type="term" value="F:hexosyltransferase activity"/>
    <property type="evidence" value="ECO:0007669"/>
    <property type="project" value="UniProtKB-ARBA"/>
</dbReference>
<evidence type="ECO:0000259" key="1">
    <source>
        <dbReference type="Pfam" id="PF00535"/>
    </source>
</evidence>
<dbReference type="KEGG" id="fki:FK004_12225"/>
<keyword evidence="2" id="KW-0808">Transferase</keyword>
<dbReference type="OrthoDB" id="9788101at2"/>
<keyword evidence="3" id="KW-1185">Reference proteome</keyword>
<dbReference type="Gene3D" id="3.90.550.10">
    <property type="entry name" value="Spore Coat Polysaccharide Biosynthesis Protein SpsA, Chain A"/>
    <property type="match status" value="1"/>
</dbReference>
<proteinExistence type="predicted"/>
<evidence type="ECO:0000313" key="3">
    <source>
        <dbReference type="Proteomes" id="UP000244677"/>
    </source>
</evidence>
<dbReference type="InterPro" id="IPR001173">
    <property type="entry name" value="Glyco_trans_2-like"/>
</dbReference>
<dbReference type="SUPFAM" id="SSF53448">
    <property type="entry name" value="Nucleotide-diphospho-sugar transferases"/>
    <property type="match status" value="1"/>
</dbReference>
<dbReference type="InterPro" id="IPR029044">
    <property type="entry name" value="Nucleotide-diphossugar_trans"/>
</dbReference>
<sequence length="279" mass="32549">MAQKISVITINYNDKEGLEKTLQNVTNQKNADFEFIVIDGASSDGSKELIEHYADKIDYWISEPDKGIYNAMNKGILAAKGDFLIFMNSRDTFYDENVLATVSGQLTADHGIYYGDTFMLKTNSKRRKTFPEKLSFSFFYSSCINHQSTFIKRQLFFDHFLYNESYKIVADWEFFIYTICHQNVPYKYLNCLISNYDYTGISSTNQYDAVSRKEKQQTFEKYFPLFIEDYKRVAELNSKRIGQVFHIKEYPIAWKVLKGMLSFLTALLPKKSRTADTES</sequence>
<dbReference type="EMBL" id="CP020919">
    <property type="protein sequence ID" value="AWG25933.1"/>
    <property type="molecule type" value="Genomic_DNA"/>
</dbReference>
<feature type="domain" description="Glycosyltransferase 2-like" evidence="1">
    <location>
        <begin position="6"/>
        <end position="123"/>
    </location>
</feature>
<dbReference type="Proteomes" id="UP000244677">
    <property type="component" value="Chromosome"/>
</dbReference>